<keyword evidence="1" id="KW-0067">ATP-binding</keyword>
<comment type="function">
    <text evidence="1">Catalyzes the cleavage of 5-oxoproline to form L-glutamate coupled to the hydrolysis of ATP to ADP and inorganic phosphate.</text>
</comment>
<comment type="subunit">
    <text evidence="1">Forms a complex composed of PxpA, PxpB and PxpC.</text>
</comment>
<organism evidence="2 3">
    <name type="scientific">Umezawaea tangerina</name>
    <dbReference type="NCBI Taxonomy" id="84725"/>
    <lineage>
        <taxon>Bacteria</taxon>
        <taxon>Bacillati</taxon>
        <taxon>Actinomycetota</taxon>
        <taxon>Actinomycetes</taxon>
        <taxon>Pseudonocardiales</taxon>
        <taxon>Pseudonocardiaceae</taxon>
        <taxon>Umezawaea</taxon>
    </lineage>
</organism>
<protein>
    <recommendedName>
        <fullName evidence="1">5-oxoprolinase subunit A</fullName>
        <shortName evidence="1">5-OPase subunit A</shortName>
        <ecNumber evidence="1">3.5.2.9</ecNumber>
    </recommendedName>
    <alternativeName>
        <fullName evidence="1">5-oxoprolinase (ATP-hydrolyzing) subunit A</fullName>
    </alternativeName>
</protein>
<dbReference type="SUPFAM" id="SSF88713">
    <property type="entry name" value="Glycoside hydrolase/deacetylase"/>
    <property type="match status" value="1"/>
</dbReference>
<dbReference type="AlphaFoldDB" id="A0A2T0TAH8"/>
<dbReference type="OrthoDB" id="9773478at2"/>
<dbReference type="GO" id="GO:0005524">
    <property type="term" value="F:ATP binding"/>
    <property type="evidence" value="ECO:0007669"/>
    <property type="project" value="UniProtKB-UniRule"/>
</dbReference>
<dbReference type="NCBIfam" id="NF003816">
    <property type="entry name" value="PRK05406.1-5"/>
    <property type="match status" value="1"/>
</dbReference>
<reference evidence="2 3" key="1">
    <citation type="submission" date="2018-03" db="EMBL/GenBank/DDBJ databases">
        <title>Genomic Encyclopedia of Archaeal and Bacterial Type Strains, Phase II (KMG-II): from individual species to whole genera.</title>
        <authorList>
            <person name="Goeker M."/>
        </authorList>
    </citation>
    <scope>NUCLEOTIDE SEQUENCE [LARGE SCALE GENOMIC DNA]</scope>
    <source>
        <strain evidence="2 3">DSM 44720</strain>
    </source>
</reference>
<dbReference type="RefSeq" id="WP_106188037.1">
    <property type="nucleotide sequence ID" value="NZ_PVTF01000004.1"/>
</dbReference>
<dbReference type="EMBL" id="PVTF01000004">
    <property type="protein sequence ID" value="PRY42667.1"/>
    <property type="molecule type" value="Genomic_DNA"/>
</dbReference>
<evidence type="ECO:0000313" key="2">
    <source>
        <dbReference type="EMBL" id="PRY42667.1"/>
    </source>
</evidence>
<keyword evidence="1" id="KW-0378">Hydrolase</keyword>
<dbReference type="EC" id="3.5.2.9" evidence="1"/>
<dbReference type="GO" id="GO:0017168">
    <property type="term" value="F:5-oxoprolinase (ATP-hydrolyzing) activity"/>
    <property type="evidence" value="ECO:0007669"/>
    <property type="project" value="UniProtKB-UniRule"/>
</dbReference>
<dbReference type="PANTHER" id="PTHR30292">
    <property type="entry name" value="UNCHARACTERIZED PROTEIN YBGL-RELATED"/>
    <property type="match status" value="1"/>
</dbReference>
<dbReference type="Proteomes" id="UP000239494">
    <property type="component" value="Unassembled WGS sequence"/>
</dbReference>
<accession>A0A2T0TAH8</accession>
<proteinExistence type="inferred from homology"/>
<sequence length="254" mass="26185">MIDLNSDLGEGFGIWALGDDEALLDVITSANVACGFHAGDPSTMRRVCRQAAERGVAVGAQVSYRDLAGFGRRFIDVDPVELADEVLYQIGALEACARAAGTAVAYVKPHGALYNAVVHHEAQAKAVVDGVGAFGGLPVLGLPGSRLLAAAEAAGLPAVKEAFADRGYTPEGTLVPRNRPDALITDTAKIVERALRLAGSGELVAVDGTVLPTEARSLCLHGDTPGAVAHALAVRDALVSAGTDPVAFTRPIRT</sequence>
<dbReference type="NCBIfam" id="NF003814">
    <property type="entry name" value="PRK05406.1-3"/>
    <property type="match status" value="1"/>
</dbReference>
<dbReference type="HAMAP" id="MF_00691">
    <property type="entry name" value="PxpA"/>
    <property type="match status" value="1"/>
</dbReference>
<keyword evidence="3" id="KW-1185">Reference proteome</keyword>
<dbReference type="InterPro" id="IPR011330">
    <property type="entry name" value="Glyco_hydro/deAcase_b/a-brl"/>
</dbReference>
<keyword evidence="1" id="KW-0547">Nucleotide-binding</keyword>
<dbReference type="GO" id="GO:0005975">
    <property type="term" value="P:carbohydrate metabolic process"/>
    <property type="evidence" value="ECO:0007669"/>
    <property type="project" value="InterPro"/>
</dbReference>
<dbReference type="InterPro" id="IPR005501">
    <property type="entry name" value="LamB/YcsF/PxpA-like"/>
</dbReference>
<evidence type="ECO:0000313" key="3">
    <source>
        <dbReference type="Proteomes" id="UP000239494"/>
    </source>
</evidence>
<name>A0A2T0TAH8_9PSEU</name>
<comment type="caution">
    <text evidence="2">The sequence shown here is derived from an EMBL/GenBank/DDBJ whole genome shotgun (WGS) entry which is preliminary data.</text>
</comment>
<comment type="catalytic activity">
    <reaction evidence="1">
        <text>5-oxo-L-proline + ATP + 2 H2O = L-glutamate + ADP + phosphate + H(+)</text>
        <dbReference type="Rhea" id="RHEA:10348"/>
        <dbReference type="ChEBI" id="CHEBI:15377"/>
        <dbReference type="ChEBI" id="CHEBI:15378"/>
        <dbReference type="ChEBI" id="CHEBI:29985"/>
        <dbReference type="ChEBI" id="CHEBI:30616"/>
        <dbReference type="ChEBI" id="CHEBI:43474"/>
        <dbReference type="ChEBI" id="CHEBI:58402"/>
        <dbReference type="ChEBI" id="CHEBI:456216"/>
        <dbReference type="EC" id="3.5.2.9"/>
    </reaction>
</comment>
<dbReference type="CDD" id="cd10787">
    <property type="entry name" value="LamB_YcsF_like"/>
    <property type="match status" value="1"/>
</dbReference>
<evidence type="ECO:0000256" key="1">
    <source>
        <dbReference type="HAMAP-Rule" id="MF_00691"/>
    </source>
</evidence>
<dbReference type="PANTHER" id="PTHR30292:SF0">
    <property type="entry name" value="5-OXOPROLINASE SUBUNIT A"/>
    <property type="match status" value="1"/>
</dbReference>
<dbReference type="Gene3D" id="3.20.20.370">
    <property type="entry name" value="Glycoside hydrolase/deacetylase"/>
    <property type="match status" value="1"/>
</dbReference>
<comment type="similarity">
    <text evidence="1">Belongs to the LamB/PxpA family.</text>
</comment>
<dbReference type="Pfam" id="PF03746">
    <property type="entry name" value="LamB_YcsF"/>
    <property type="match status" value="1"/>
</dbReference>
<gene>
    <name evidence="1" type="primary">pxpA</name>
    <name evidence="2" type="ORF">CLV43_104502</name>
</gene>